<protein>
    <recommendedName>
        <fullName evidence="10">Undecaprenyl-phosphate alpha-N-acetylglucosaminyl 1-phosphate transferase</fullName>
    </recommendedName>
</protein>
<evidence type="ECO:0000256" key="2">
    <source>
        <dbReference type="ARBA" id="ARBA00022475"/>
    </source>
</evidence>
<dbReference type="GO" id="GO:0005886">
    <property type="term" value="C:plasma membrane"/>
    <property type="evidence" value="ECO:0007669"/>
    <property type="project" value="UniProtKB-SubCell"/>
</dbReference>
<reference evidence="9" key="1">
    <citation type="submission" date="2017-09" db="EMBL/GenBank/DDBJ databases">
        <title>Depth-based differentiation of microbial function through sediment-hosted aquifers and enrichment of novel symbionts in the deep terrestrial subsurface.</title>
        <authorList>
            <person name="Probst A.J."/>
            <person name="Ladd B."/>
            <person name="Jarett J.K."/>
            <person name="Geller-Mcgrath D.E."/>
            <person name="Sieber C.M.K."/>
            <person name="Emerson J.B."/>
            <person name="Anantharaman K."/>
            <person name="Thomas B.C."/>
            <person name="Malmstrom R."/>
            <person name="Stieglmeier M."/>
            <person name="Klingl A."/>
            <person name="Woyke T."/>
            <person name="Ryan C.M."/>
            <person name="Banfield J.F."/>
        </authorList>
    </citation>
    <scope>NUCLEOTIDE SEQUENCE [LARGE SCALE GENOMIC DNA]</scope>
</reference>
<feature type="transmembrane region" description="Helical" evidence="7">
    <location>
        <begin position="115"/>
        <end position="135"/>
    </location>
</feature>
<feature type="transmembrane region" description="Helical" evidence="7">
    <location>
        <begin position="6"/>
        <end position="28"/>
    </location>
</feature>
<dbReference type="PANTHER" id="PTHR22926">
    <property type="entry name" value="PHOSPHO-N-ACETYLMURAMOYL-PENTAPEPTIDE-TRANSFERASE"/>
    <property type="match status" value="1"/>
</dbReference>
<feature type="transmembrane region" description="Helical" evidence="7">
    <location>
        <begin position="55"/>
        <end position="72"/>
    </location>
</feature>
<dbReference type="InterPro" id="IPR000715">
    <property type="entry name" value="Glycosyl_transferase_4"/>
</dbReference>
<dbReference type="GO" id="GO:0009103">
    <property type="term" value="P:lipopolysaccharide biosynthetic process"/>
    <property type="evidence" value="ECO:0007669"/>
    <property type="project" value="TreeGrafter"/>
</dbReference>
<keyword evidence="5 7" id="KW-1133">Transmembrane helix</keyword>
<dbReference type="GO" id="GO:0044038">
    <property type="term" value="P:cell wall macromolecule biosynthetic process"/>
    <property type="evidence" value="ECO:0007669"/>
    <property type="project" value="TreeGrafter"/>
</dbReference>
<evidence type="ECO:0000313" key="8">
    <source>
        <dbReference type="EMBL" id="PIT90440.1"/>
    </source>
</evidence>
<dbReference type="EMBL" id="PFBO01000072">
    <property type="protein sequence ID" value="PIT90440.1"/>
    <property type="molecule type" value="Genomic_DNA"/>
</dbReference>
<evidence type="ECO:0000256" key="4">
    <source>
        <dbReference type="ARBA" id="ARBA00022692"/>
    </source>
</evidence>
<evidence type="ECO:0008006" key="10">
    <source>
        <dbReference type="Google" id="ProtNLM"/>
    </source>
</evidence>
<evidence type="ECO:0000256" key="3">
    <source>
        <dbReference type="ARBA" id="ARBA00022679"/>
    </source>
</evidence>
<keyword evidence="4 7" id="KW-0812">Transmembrane</keyword>
<keyword evidence="3" id="KW-0808">Transferase</keyword>
<evidence type="ECO:0000256" key="5">
    <source>
        <dbReference type="ARBA" id="ARBA00022989"/>
    </source>
</evidence>
<dbReference type="PANTHER" id="PTHR22926:SF3">
    <property type="entry name" value="UNDECAPRENYL-PHOSPHATE ALPHA-N-ACETYLGLUCOSAMINYL 1-PHOSPHATE TRANSFERASE"/>
    <property type="match status" value="1"/>
</dbReference>
<name>A0A2M6WCC2_9BACT</name>
<organism evidence="8 9">
    <name type="scientific">Candidatus Komeilibacteria bacterium CG10_big_fil_rev_8_21_14_0_10_41_13</name>
    <dbReference type="NCBI Taxonomy" id="1974476"/>
    <lineage>
        <taxon>Bacteria</taxon>
        <taxon>Candidatus Komeiliibacteriota</taxon>
    </lineage>
</organism>
<feature type="transmembrane region" description="Helical" evidence="7">
    <location>
        <begin position="84"/>
        <end position="103"/>
    </location>
</feature>
<comment type="caution">
    <text evidence="8">The sequence shown here is derived from an EMBL/GenBank/DDBJ whole genome shotgun (WGS) entry which is preliminary data.</text>
</comment>
<evidence type="ECO:0000313" key="9">
    <source>
        <dbReference type="Proteomes" id="UP000230543"/>
    </source>
</evidence>
<feature type="non-terminal residue" evidence="8">
    <location>
        <position position="156"/>
    </location>
</feature>
<proteinExistence type="predicted"/>
<dbReference type="GO" id="GO:0016780">
    <property type="term" value="F:phosphotransferase activity, for other substituted phosphate groups"/>
    <property type="evidence" value="ECO:0007669"/>
    <property type="project" value="InterPro"/>
</dbReference>
<sequence>MDNLILFKTYLLPFVSALGLSLILTYFIRRLALKFKIVDVPNESRKIHNQPIPEMGGLAIYLTFLILTLIFYRSGLIIDGRIELKHLLGILIGGAILMIGGFLDDKYGLKPLQQFVSPVLAVSTILLTGFSIAYISNPLGGLIYLQTVIWSPALII</sequence>
<evidence type="ECO:0000256" key="1">
    <source>
        <dbReference type="ARBA" id="ARBA00004651"/>
    </source>
</evidence>
<evidence type="ECO:0000256" key="6">
    <source>
        <dbReference type="ARBA" id="ARBA00023136"/>
    </source>
</evidence>
<comment type="subcellular location">
    <subcellularLocation>
        <location evidence="1">Cell membrane</location>
        <topology evidence="1">Multi-pass membrane protein</topology>
    </subcellularLocation>
</comment>
<accession>A0A2M6WCC2</accession>
<dbReference type="AlphaFoldDB" id="A0A2M6WCC2"/>
<keyword evidence="2" id="KW-1003">Cell membrane</keyword>
<dbReference type="Proteomes" id="UP000230543">
    <property type="component" value="Unassembled WGS sequence"/>
</dbReference>
<keyword evidence="6 7" id="KW-0472">Membrane</keyword>
<dbReference type="GO" id="GO:0071555">
    <property type="term" value="P:cell wall organization"/>
    <property type="evidence" value="ECO:0007669"/>
    <property type="project" value="TreeGrafter"/>
</dbReference>
<gene>
    <name evidence="8" type="ORF">COU22_02155</name>
</gene>
<evidence type="ECO:0000256" key="7">
    <source>
        <dbReference type="SAM" id="Phobius"/>
    </source>
</evidence>